<comment type="caution">
    <text evidence="3">The sequence shown here is derived from an EMBL/GenBank/DDBJ whole genome shotgun (WGS) entry which is preliminary data.</text>
</comment>
<dbReference type="OrthoDB" id="17560at2759"/>
<proteinExistence type="predicted"/>
<feature type="region of interest" description="Disordered" evidence="1">
    <location>
        <begin position="101"/>
        <end position="120"/>
    </location>
</feature>
<accession>A0A9D4UQA8</accession>
<dbReference type="PANTHER" id="PTHR17630:SF44">
    <property type="entry name" value="PROTEIN AIM2"/>
    <property type="match status" value="1"/>
</dbReference>
<evidence type="ECO:0000313" key="3">
    <source>
        <dbReference type="EMBL" id="KAI5071478.1"/>
    </source>
</evidence>
<dbReference type="AlphaFoldDB" id="A0A9D4UQA8"/>
<dbReference type="GO" id="GO:0016787">
    <property type="term" value="F:hydrolase activity"/>
    <property type="evidence" value="ECO:0007669"/>
    <property type="project" value="InterPro"/>
</dbReference>
<dbReference type="InterPro" id="IPR029058">
    <property type="entry name" value="AB_hydrolase_fold"/>
</dbReference>
<organism evidence="3 4">
    <name type="scientific">Adiantum capillus-veneris</name>
    <name type="common">Maidenhair fern</name>
    <dbReference type="NCBI Taxonomy" id="13818"/>
    <lineage>
        <taxon>Eukaryota</taxon>
        <taxon>Viridiplantae</taxon>
        <taxon>Streptophyta</taxon>
        <taxon>Embryophyta</taxon>
        <taxon>Tracheophyta</taxon>
        <taxon>Polypodiopsida</taxon>
        <taxon>Polypodiidae</taxon>
        <taxon>Polypodiales</taxon>
        <taxon>Pteridineae</taxon>
        <taxon>Pteridaceae</taxon>
        <taxon>Vittarioideae</taxon>
        <taxon>Adiantum</taxon>
    </lineage>
</organism>
<gene>
    <name evidence="3" type="ORF">GOP47_0013729</name>
</gene>
<evidence type="ECO:0000313" key="4">
    <source>
        <dbReference type="Proteomes" id="UP000886520"/>
    </source>
</evidence>
<evidence type="ECO:0000256" key="1">
    <source>
        <dbReference type="SAM" id="MobiDB-lite"/>
    </source>
</evidence>
<dbReference type="InterPro" id="IPR002925">
    <property type="entry name" value="Dienelactn_hydro"/>
</dbReference>
<dbReference type="EMBL" id="JABFUD020000013">
    <property type="protein sequence ID" value="KAI5071478.1"/>
    <property type="molecule type" value="Genomic_DNA"/>
</dbReference>
<name>A0A9D4UQA8_ADICA</name>
<dbReference type="Proteomes" id="UP000886520">
    <property type="component" value="Chromosome 13"/>
</dbReference>
<feature type="region of interest" description="Disordered" evidence="1">
    <location>
        <begin position="17"/>
        <end position="74"/>
    </location>
</feature>
<protein>
    <recommendedName>
        <fullName evidence="2">Dienelactone hydrolase domain-containing protein</fullName>
    </recommendedName>
</protein>
<keyword evidence="4" id="KW-1185">Reference proteome</keyword>
<dbReference type="Gene3D" id="3.40.50.1820">
    <property type="entry name" value="alpha/beta hydrolase"/>
    <property type="match status" value="1"/>
</dbReference>
<dbReference type="SUPFAM" id="SSF53474">
    <property type="entry name" value="alpha/beta-Hydrolases"/>
    <property type="match status" value="1"/>
</dbReference>
<reference evidence="3" key="1">
    <citation type="submission" date="2021-01" db="EMBL/GenBank/DDBJ databases">
        <title>Adiantum capillus-veneris genome.</title>
        <authorList>
            <person name="Fang Y."/>
            <person name="Liao Q."/>
        </authorList>
    </citation>
    <scope>NUCLEOTIDE SEQUENCE</scope>
    <source>
        <strain evidence="3">H3</strain>
        <tissue evidence="3">Leaf</tissue>
    </source>
</reference>
<evidence type="ECO:0000259" key="2">
    <source>
        <dbReference type="Pfam" id="PF01738"/>
    </source>
</evidence>
<dbReference type="PANTHER" id="PTHR17630">
    <property type="entry name" value="DIENELACTONE HYDROLASE"/>
    <property type="match status" value="1"/>
</dbReference>
<feature type="domain" description="Dienelactone hydrolase" evidence="2">
    <location>
        <begin position="134"/>
        <end position="340"/>
    </location>
</feature>
<dbReference type="Pfam" id="PF01738">
    <property type="entry name" value="DLH"/>
    <property type="match status" value="1"/>
</dbReference>
<sequence>MRKARLLQTSPLAKYFHPLSPKKTAKGAGDFGATYKRRGRPSKQDNFNRSIARAGNQEHSQVSQKDAEDVEENGGAEELVDSIVHDLEQENVENNAQGFKQADTEHVSTSSPSPPPQQKPCCVTKEKTFGPFVSYITSPYHVPKAAAVIASDVFGFEALLLRKFADKVASAGYFVVVPDFFNNDPYDPATTSLDAWLQNHQQLDSVPGAKQVIELLYKKGFSSVGAIGFCWGAKVVVELAKGNLLKAIVIAHPSLVTIEDIQEVETPIAILAAEFDTITPPAIIEEFRDVLEAKPKIKSFVRIYPGVVHGWTIRYDPDNPEEVAAAEEAQTKMIAWLDKFLRCKTT</sequence>